<feature type="domain" description="ABC3 transporter permease C-terminal" evidence="7">
    <location>
        <begin position="228"/>
        <end position="338"/>
    </location>
</feature>
<feature type="transmembrane region" description="Helical" evidence="6">
    <location>
        <begin position="107"/>
        <end position="131"/>
    </location>
</feature>
<organism evidence="8 9">
    <name type="scientific">Actinomyces respiraculi</name>
    <dbReference type="NCBI Taxonomy" id="2744574"/>
    <lineage>
        <taxon>Bacteria</taxon>
        <taxon>Bacillati</taxon>
        <taxon>Actinomycetota</taxon>
        <taxon>Actinomycetes</taxon>
        <taxon>Actinomycetales</taxon>
        <taxon>Actinomycetaceae</taxon>
        <taxon>Actinomyces</taxon>
    </lineage>
</organism>
<feature type="transmembrane region" description="Helical" evidence="6">
    <location>
        <begin position="318"/>
        <end position="340"/>
    </location>
</feature>
<name>A0A7T0LJ72_9ACTO</name>
<keyword evidence="9" id="KW-1185">Reference proteome</keyword>
<feature type="transmembrane region" description="Helical" evidence="6">
    <location>
        <begin position="59"/>
        <end position="78"/>
    </location>
</feature>
<evidence type="ECO:0000256" key="1">
    <source>
        <dbReference type="ARBA" id="ARBA00004651"/>
    </source>
</evidence>
<sequence>MRPGLLRALLLGQLAVVGAVGSLGGCLAGRPVSVLMIPLLIDQNVALPGTLPRWEPTDLGWTALVIAGSTLLGGWGPARRAAHATETDLLAGVQGHRRSRPARALGVLTRLLVAGGLTAGVVVSAVTVHRYGAVSSTAADASFLGALGALVLVCVLASWLVPVLLRGAAHLPVPGPAWHVATRTALLESRRSTATVLPFLIALGLVVIMFGSARMGVGSVRLSGFLSVFGLALATAWSGGVAVIAMSAGRRRRDAALLSAAGASAGQVRAAQVLEGVLHAFAAVLLGLVVCAISTALIAPASGTAWAQVPGRLPWVEIGVTGALTLATTCVAVVVSAWAGHGAGTATVLRARD</sequence>
<evidence type="ECO:0000313" key="9">
    <source>
        <dbReference type="Proteomes" id="UP000594637"/>
    </source>
</evidence>
<dbReference type="InterPro" id="IPR003838">
    <property type="entry name" value="ABC3_permease_C"/>
</dbReference>
<feature type="transmembrane region" description="Helical" evidence="6">
    <location>
        <begin position="193"/>
        <end position="213"/>
    </location>
</feature>
<evidence type="ECO:0000256" key="3">
    <source>
        <dbReference type="ARBA" id="ARBA00022692"/>
    </source>
</evidence>
<dbReference type="GO" id="GO:0005886">
    <property type="term" value="C:plasma membrane"/>
    <property type="evidence" value="ECO:0007669"/>
    <property type="project" value="UniProtKB-SubCell"/>
</dbReference>
<keyword evidence="2" id="KW-1003">Cell membrane</keyword>
<protein>
    <submittedName>
        <fullName evidence="8">ABC transporter permease</fullName>
    </submittedName>
</protein>
<dbReference type="RefSeq" id="WP_166856777.1">
    <property type="nucleotide sequence ID" value="NZ_CP063989.1"/>
</dbReference>
<dbReference type="PROSITE" id="PS51257">
    <property type="entry name" value="PROKAR_LIPOPROTEIN"/>
    <property type="match status" value="1"/>
</dbReference>
<dbReference type="Pfam" id="PF02687">
    <property type="entry name" value="FtsX"/>
    <property type="match status" value="1"/>
</dbReference>
<evidence type="ECO:0000313" key="8">
    <source>
        <dbReference type="EMBL" id="QPL04754.1"/>
    </source>
</evidence>
<evidence type="ECO:0000256" key="5">
    <source>
        <dbReference type="ARBA" id="ARBA00023136"/>
    </source>
</evidence>
<dbReference type="Proteomes" id="UP000594637">
    <property type="component" value="Chromosome"/>
</dbReference>
<evidence type="ECO:0000259" key="7">
    <source>
        <dbReference type="Pfam" id="PF02687"/>
    </source>
</evidence>
<feature type="transmembrane region" description="Helical" evidence="6">
    <location>
        <begin position="225"/>
        <end position="245"/>
    </location>
</feature>
<dbReference type="EMBL" id="CP063989">
    <property type="protein sequence ID" value="QPL04754.1"/>
    <property type="molecule type" value="Genomic_DNA"/>
</dbReference>
<evidence type="ECO:0000256" key="6">
    <source>
        <dbReference type="SAM" id="Phobius"/>
    </source>
</evidence>
<proteinExistence type="predicted"/>
<accession>A0A7T0LJ72</accession>
<evidence type="ECO:0000256" key="2">
    <source>
        <dbReference type="ARBA" id="ARBA00022475"/>
    </source>
</evidence>
<feature type="transmembrane region" description="Helical" evidence="6">
    <location>
        <begin position="143"/>
        <end position="165"/>
    </location>
</feature>
<evidence type="ECO:0000256" key="4">
    <source>
        <dbReference type="ARBA" id="ARBA00022989"/>
    </source>
</evidence>
<dbReference type="AlphaFoldDB" id="A0A7T0LJ72"/>
<keyword evidence="5 6" id="KW-0472">Membrane</keyword>
<comment type="subcellular location">
    <subcellularLocation>
        <location evidence="1">Cell membrane</location>
        <topology evidence="1">Multi-pass membrane protein</topology>
    </subcellularLocation>
</comment>
<reference evidence="8 9" key="1">
    <citation type="submission" date="2020-11" db="EMBL/GenBank/DDBJ databases">
        <title>Actinomyces sp. ZJ750.</title>
        <authorList>
            <person name="Zhou J."/>
        </authorList>
    </citation>
    <scope>NUCLEOTIDE SEQUENCE [LARGE SCALE GENOMIC DNA]</scope>
    <source>
        <strain evidence="8 9">ZJ750</strain>
    </source>
</reference>
<keyword evidence="4 6" id="KW-1133">Transmembrane helix</keyword>
<feature type="transmembrane region" description="Helical" evidence="6">
    <location>
        <begin position="277"/>
        <end position="298"/>
    </location>
</feature>
<keyword evidence="3 6" id="KW-0812">Transmembrane</keyword>
<gene>
    <name evidence="8" type="ORF">ID810_08220</name>
</gene>
<dbReference type="KEGG" id="arep:ID810_08220"/>